<dbReference type="Gene3D" id="3.40.190.10">
    <property type="entry name" value="Periplasmic binding protein-like II"/>
    <property type="match status" value="1"/>
</dbReference>
<dbReference type="Proteomes" id="UP001234178">
    <property type="component" value="Unassembled WGS sequence"/>
</dbReference>
<organism evidence="2 3">
    <name type="scientific">Daphnia magna</name>
    <dbReference type="NCBI Taxonomy" id="35525"/>
    <lineage>
        <taxon>Eukaryota</taxon>
        <taxon>Metazoa</taxon>
        <taxon>Ecdysozoa</taxon>
        <taxon>Arthropoda</taxon>
        <taxon>Crustacea</taxon>
        <taxon>Branchiopoda</taxon>
        <taxon>Diplostraca</taxon>
        <taxon>Cladocera</taxon>
        <taxon>Anomopoda</taxon>
        <taxon>Daphniidae</taxon>
        <taxon>Daphnia</taxon>
    </lineage>
</organism>
<evidence type="ECO:0000313" key="2">
    <source>
        <dbReference type="EMBL" id="KAK4023792.1"/>
    </source>
</evidence>
<evidence type="ECO:0000256" key="1">
    <source>
        <dbReference type="SAM" id="SignalP"/>
    </source>
</evidence>
<reference evidence="2 3" key="1">
    <citation type="journal article" date="2023" name="Nucleic Acids Res.">
        <title>The hologenome of Daphnia magna reveals possible DNA methylation and microbiome-mediated evolution of the host genome.</title>
        <authorList>
            <person name="Chaturvedi A."/>
            <person name="Li X."/>
            <person name="Dhandapani V."/>
            <person name="Marshall H."/>
            <person name="Kissane S."/>
            <person name="Cuenca-Cambronero M."/>
            <person name="Asole G."/>
            <person name="Calvet F."/>
            <person name="Ruiz-Romero M."/>
            <person name="Marangio P."/>
            <person name="Guigo R."/>
            <person name="Rago D."/>
            <person name="Mirbahai L."/>
            <person name="Eastwood N."/>
            <person name="Colbourne J.K."/>
            <person name="Zhou J."/>
            <person name="Mallon E."/>
            <person name="Orsini L."/>
        </authorList>
    </citation>
    <scope>NUCLEOTIDE SEQUENCE [LARGE SCALE GENOMIC DNA]</scope>
    <source>
        <strain evidence="2">LRV0_1</strain>
    </source>
</reference>
<feature type="chain" id="PRO_5046615905" evidence="1">
    <location>
        <begin position="25"/>
        <end position="146"/>
    </location>
</feature>
<feature type="signal peptide" evidence="1">
    <location>
        <begin position="1"/>
        <end position="24"/>
    </location>
</feature>
<keyword evidence="3" id="KW-1185">Reference proteome</keyword>
<gene>
    <name evidence="2" type="ORF">OUZ56_009190</name>
</gene>
<keyword evidence="1" id="KW-0732">Signal</keyword>
<dbReference type="EMBL" id="JAOYFB010000037">
    <property type="protein sequence ID" value="KAK4023792.1"/>
    <property type="molecule type" value="Genomic_DNA"/>
</dbReference>
<comment type="caution">
    <text evidence="2">The sequence shown here is derived from an EMBL/GenBank/DDBJ whole genome shotgun (WGS) entry which is preliminary data.</text>
</comment>
<name>A0ABR0AFA1_9CRUS</name>
<proteinExistence type="predicted"/>
<evidence type="ECO:0000313" key="3">
    <source>
        <dbReference type="Proteomes" id="UP001234178"/>
    </source>
</evidence>
<accession>A0ABR0AFA1</accession>
<sequence>MQVKNTNGILPILVIIFTFLGSFASPLTSRTDFDGANLNFVVFHNPPFDVFKRGPNGTFTFDGVGLDIIKWMAAYFNFKYTLVAVNQTLVEKYGTHEASFYQLINDNVRQISDLNSLLSSSSFNFNAHNSSITRNACNENETNNGR</sequence>
<protein>
    <submittedName>
        <fullName evidence="2">Uncharacterized protein</fullName>
    </submittedName>
</protein>